<dbReference type="GO" id="GO:0005829">
    <property type="term" value="C:cytosol"/>
    <property type="evidence" value="ECO:0007669"/>
    <property type="project" value="TreeGrafter"/>
</dbReference>
<dbReference type="InterPro" id="IPR020598">
    <property type="entry name" value="rRNA_Ade_methylase_Trfase_N"/>
</dbReference>
<dbReference type="InterPro" id="IPR001737">
    <property type="entry name" value="KsgA/Erm"/>
</dbReference>
<feature type="binding site" evidence="5">
    <location>
        <position position="16"/>
    </location>
    <ligand>
        <name>S-adenosyl-L-methionine</name>
        <dbReference type="ChEBI" id="CHEBI:59789"/>
    </ligand>
</feature>
<feature type="domain" description="Ribosomal RNA adenine methylase transferase N-terminal" evidence="6">
    <location>
        <begin position="23"/>
        <end position="187"/>
    </location>
</feature>
<dbReference type="PANTHER" id="PTHR11727:SF7">
    <property type="entry name" value="DIMETHYLADENOSINE TRANSFERASE-RELATED"/>
    <property type="match status" value="1"/>
</dbReference>
<protein>
    <recommendedName>
        <fullName evidence="6">Ribosomal RNA adenine methylase transferase N-terminal domain-containing protein</fullName>
    </recommendedName>
</protein>
<keyword evidence="2 5" id="KW-0808">Transferase</keyword>
<evidence type="ECO:0000256" key="1">
    <source>
        <dbReference type="ARBA" id="ARBA00022603"/>
    </source>
</evidence>
<keyword evidence="1 5" id="KW-0489">Methyltransferase</keyword>
<evidence type="ECO:0000256" key="2">
    <source>
        <dbReference type="ARBA" id="ARBA00022679"/>
    </source>
</evidence>
<dbReference type="SMART" id="SM00650">
    <property type="entry name" value="rADc"/>
    <property type="match status" value="1"/>
</dbReference>
<dbReference type="Pfam" id="PF00398">
    <property type="entry name" value="RrnaAD"/>
    <property type="match status" value="1"/>
</dbReference>
<reference evidence="7 8" key="1">
    <citation type="submission" date="2021-03" db="EMBL/GenBank/DDBJ databases">
        <title>Antimicrobial resistance genes in bacteria isolated from Japanese honey, and their potential for conferring macrolide and lincosamide resistance in the American foulbrood pathogen Paenibacillus larvae.</title>
        <authorList>
            <person name="Okamoto M."/>
            <person name="Kumagai M."/>
            <person name="Kanamori H."/>
            <person name="Takamatsu D."/>
        </authorList>
    </citation>
    <scope>NUCLEOTIDE SEQUENCE [LARGE SCALE GENOMIC DNA]</scope>
    <source>
        <strain evidence="7 8">J41TS12</strain>
    </source>
</reference>
<dbReference type="InterPro" id="IPR029063">
    <property type="entry name" value="SAM-dependent_MTases_sf"/>
</dbReference>
<feature type="binding site" evidence="5">
    <location>
        <position position="18"/>
    </location>
    <ligand>
        <name>S-adenosyl-L-methionine</name>
        <dbReference type="ChEBI" id="CHEBI:59789"/>
    </ligand>
</feature>
<feature type="binding site" evidence="5">
    <location>
        <position position="105"/>
    </location>
    <ligand>
        <name>S-adenosyl-L-methionine</name>
        <dbReference type="ChEBI" id="CHEBI:59789"/>
    </ligand>
</feature>
<dbReference type="InterPro" id="IPR023165">
    <property type="entry name" value="rRNA_Ade_diMease-like_C"/>
</dbReference>
<organism evidence="7 8">
    <name type="scientific">Paenibacillus antibioticophila</name>
    <dbReference type="NCBI Taxonomy" id="1274374"/>
    <lineage>
        <taxon>Bacteria</taxon>
        <taxon>Bacillati</taxon>
        <taxon>Bacillota</taxon>
        <taxon>Bacilli</taxon>
        <taxon>Bacillales</taxon>
        <taxon>Paenibacillaceae</taxon>
        <taxon>Paenibacillus</taxon>
    </lineage>
</organism>
<dbReference type="PROSITE" id="PS51689">
    <property type="entry name" value="SAM_RNA_A_N6_MT"/>
    <property type="match status" value="1"/>
</dbReference>
<comment type="caution">
    <text evidence="7">The sequence shown here is derived from an EMBL/GenBank/DDBJ whole genome shotgun (WGS) entry which is preliminary data.</text>
</comment>
<comment type="similarity">
    <text evidence="5">Belongs to the class I-like SAM-binding methyltransferase superfamily. rRNA adenine N(6)-methyltransferase family.</text>
</comment>
<feature type="binding site" evidence="5">
    <location>
        <position position="64"/>
    </location>
    <ligand>
        <name>S-adenosyl-L-methionine</name>
        <dbReference type="ChEBI" id="CHEBI:59789"/>
    </ligand>
</feature>
<dbReference type="SUPFAM" id="SSF53335">
    <property type="entry name" value="S-adenosyl-L-methionine-dependent methyltransferases"/>
    <property type="match status" value="1"/>
</dbReference>
<dbReference type="Gene3D" id="3.40.50.150">
    <property type="entry name" value="Vaccinia Virus protein VP39"/>
    <property type="match status" value="1"/>
</dbReference>
<dbReference type="GO" id="GO:0003723">
    <property type="term" value="F:RNA binding"/>
    <property type="evidence" value="ECO:0007669"/>
    <property type="project" value="UniProtKB-UniRule"/>
</dbReference>
<sequence>MSKSKRRCASNFPGRHLLINKSLIKELVSLAKLQKGDTVLDLGAGTGALAIPLAEKAGKVIAIENDPVSVEKLKFRAGEKANVIVKQLDLLQYQLPSSPFCIVANIPFSITTPIFEKFLGHSSYLERAVLILEKGAAKRFTASPVTNPQILAWRLWYDIRITRTVMPECFSPPPRVEAAVVTVNRRNNPAIPNGHRGKFKVFVSHVLHDPQQPFFEAVGDIFTSPQIAKLAKALRMDRAQPICSLNVQQWEELYLAMLQHAAPYRWPKARKETSKSYPRRKR</sequence>
<accession>A0A919XW60</accession>
<name>A0A919XW60_9BACL</name>
<gene>
    <name evidence="7" type="ORF">J41TS12_23360</name>
</gene>
<dbReference type="AlphaFoldDB" id="A0A919XW60"/>
<keyword evidence="8" id="KW-1185">Reference proteome</keyword>
<dbReference type="EMBL" id="BORR01000007">
    <property type="protein sequence ID" value="GIO37475.1"/>
    <property type="molecule type" value="Genomic_DNA"/>
</dbReference>
<evidence type="ECO:0000259" key="6">
    <source>
        <dbReference type="SMART" id="SM00650"/>
    </source>
</evidence>
<dbReference type="Gene3D" id="1.10.8.100">
    <property type="entry name" value="Ribosomal RNA adenine dimethylase-like, domain 2"/>
    <property type="match status" value="1"/>
</dbReference>
<evidence type="ECO:0000256" key="3">
    <source>
        <dbReference type="ARBA" id="ARBA00022691"/>
    </source>
</evidence>
<evidence type="ECO:0000313" key="8">
    <source>
        <dbReference type="Proteomes" id="UP000681162"/>
    </source>
</evidence>
<dbReference type="RefSeq" id="WP_212939737.1">
    <property type="nucleotide sequence ID" value="NZ_BORR01000007.1"/>
</dbReference>
<keyword evidence="4 5" id="KW-0694">RNA-binding</keyword>
<dbReference type="CDD" id="cd02440">
    <property type="entry name" value="AdoMet_MTases"/>
    <property type="match status" value="1"/>
</dbReference>
<dbReference type="GO" id="GO:0000179">
    <property type="term" value="F:rRNA (adenine-N6,N6-)-dimethyltransferase activity"/>
    <property type="evidence" value="ECO:0007669"/>
    <property type="project" value="UniProtKB-UniRule"/>
</dbReference>
<dbReference type="PANTHER" id="PTHR11727">
    <property type="entry name" value="DIMETHYLADENOSINE TRANSFERASE"/>
    <property type="match status" value="1"/>
</dbReference>
<proteinExistence type="inferred from homology"/>
<evidence type="ECO:0000256" key="4">
    <source>
        <dbReference type="ARBA" id="ARBA00022884"/>
    </source>
</evidence>
<feature type="binding site" evidence="5">
    <location>
        <position position="89"/>
    </location>
    <ligand>
        <name>S-adenosyl-L-methionine</name>
        <dbReference type="ChEBI" id="CHEBI:59789"/>
    </ligand>
</feature>
<keyword evidence="3 5" id="KW-0949">S-adenosyl-L-methionine</keyword>
<dbReference type="Proteomes" id="UP000681162">
    <property type="component" value="Unassembled WGS sequence"/>
</dbReference>
<evidence type="ECO:0000313" key="7">
    <source>
        <dbReference type="EMBL" id="GIO37475.1"/>
    </source>
</evidence>
<evidence type="ECO:0000256" key="5">
    <source>
        <dbReference type="PROSITE-ProRule" id="PRU01026"/>
    </source>
</evidence>
<feature type="binding site" evidence="5">
    <location>
        <position position="43"/>
    </location>
    <ligand>
        <name>S-adenosyl-L-methionine</name>
        <dbReference type="ChEBI" id="CHEBI:59789"/>
    </ligand>
</feature>